<comment type="caution">
    <text evidence="2">The sequence shown here is derived from an EMBL/GenBank/DDBJ whole genome shotgun (WGS) entry which is preliminary data.</text>
</comment>
<dbReference type="EMBL" id="JACHXD010000002">
    <property type="protein sequence ID" value="MBB3117920.1"/>
    <property type="molecule type" value="Genomic_DNA"/>
</dbReference>
<sequence>MEASKRKDEQMTLVVNAGLNLDILWGCVNAWAYMRSRNVPRPVALRVLSKAGPRRAADEEHPAVRDSRLAPSPIAAAPTQREAARMVARPFPLPRTNHELAGLIDHAIQLMAVRNRHYAEALLRIYSVDTPTIMRVLFDLRHRRAAGRHPRLALQLRGIAPGEDGAPRATETQHG</sequence>
<protein>
    <submittedName>
        <fullName evidence="2">Uncharacterized protein</fullName>
    </submittedName>
</protein>
<name>A0A7W5FSN4_9BURK</name>
<dbReference type="Proteomes" id="UP000541535">
    <property type="component" value="Unassembled WGS sequence"/>
</dbReference>
<dbReference type="RefSeq" id="WP_183439851.1">
    <property type="nucleotide sequence ID" value="NZ_JACHXD010000002.1"/>
</dbReference>
<keyword evidence="3" id="KW-1185">Reference proteome</keyword>
<keyword evidence="1" id="KW-0812">Transmembrane</keyword>
<dbReference type="AlphaFoldDB" id="A0A7W5FSN4"/>
<keyword evidence="1" id="KW-1133">Transmembrane helix</keyword>
<organism evidence="2 3">
    <name type="scientific">Pseudoduganella violacea</name>
    <dbReference type="NCBI Taxonomy" id="1715466"/>
    <lineage>
        <taxon>Bacteria</taxon>
        <taxon>Pseudomonadati</taxon>
        <taxon>Pseudomonadota</taxon>
        <taxon>Betaproteobacteria</taxon>
        <taxon>Burkholderiales</taxon>
        <taxon>Oxalobacteraceae</taxon>
        <taxon>Telluria group</taxon>
        <taxon>Pseudoduganella</taxon>
    </lineage>
</organism>
<gene>
    <name evidence="2" type="ORF">FHS03_000946</name>
</gene>
<proteinExistence type="predicted"/>
<reference evidence="2 3" key="1">
    <citation type="submission" date="2020-08" db="EMBL/GenBank/DDBJ databases">
        <title>Genomic Encyclopedia of Type Strains, Phase III (KMG-III): the genomes of soil and plant-associated and newly described type strains.</title>
        <authorList>
            <person name="Whitman W."/>
        </authorList>
    </citation>
    <scope>NUCLEOTIDE SEQUENCE [LARGE SCALE GENOMIC DNA]</scope>
    <source>
        <strain evidence="2 3">CECT 8897</strain>
    </source>
</reference>
<feature type="transmembrane region" description="Helical" evidence="1">
    <location>
        <begin position="12"/>
        <end position="34"/>
    </location>
</feature>
<evidence type="ECO:0000313" key="2">
    <source>
        <dbReference type="EMBL" id="MBB3117920.1"/>
    </source>
</evidence>
<keyword evidence="1" id="KW-0472">Membrane</keyword>
<evidence type="ECO:0000313" key="3">
    <source>
        <dbReference type="Proteomes" id="UP000541535"/>
    </source>
</evidence>
<accession>A0A7W5FSN4</accession>
<evidence type="ECO:0000256" key="1">
    <source>
        <dbReference type="SAM" id="Phobius"/>
    </source>
</evidence>